<proteinExistence type="predicted"/>
<reference evidence="1 2" key="1">
    <citation type="submission" date="2017-12" db="EMBL/GenBank/DDBJ databases">
        <title>The draft genome sequence of Brumimicrobium saltpan LHR20.</title>
        <authorList>
            <person name="Do Z.-J."/>
            <person name="Luo H.-R."/>
        </authorList>
    </citation>
    <scope>NUCLEOTIDE SEQUENCE [LARGE SCALE GENOMIC DNA]</scope>
    <source>
        <strain evidence="1 2">LHR20</strain>
    </source>
</reference>
<accession>A0A2I0R4Q6</accession>
<gene>
    <name evidence="1" type="ORF">CW751_04760</name>
</gene>
<evidence type="ECO:0000313" key="2">
    <source>
        <dbReference type="Proteomes" id="UP000236654"/>
    </source>
</evidence>
<keyword evidence="2" id="KW-1185">Reference proteome</keyword>
<sequence length="108" mass="12273">MFFNYLALFIFLTTHCVSIKNKIPPKKETIKFMVNNNQLTFPVSIIAKGLKPNLPNDFISKILPKMPTILFPVKPKLNLGFTKAKKCAPKNPEKILNMEINVCVIVLD</sequence>
<organism evidence="1 2">
    <name type="scientific">Brumimicrobium salinarum</name>
    <dbReference type="NCBI Taxonomy" id="2058658"/>
    <lineage>
        <taxon>Bacteria</taxon>
        <taxon>Pseudomonadati</taxon>
        <taxon>Bacteroidota</taxon>
        <taxon>Flavobacteriia</taxon>
        <taxon>Flavobacteriales</taxon>
        <taxon>Crocinitomicaceae</taxon>
        <taxon>Brumimicrobium</taxon>
    </lineage>
</organism>
<dbReference type="AlphaFoldDB" id="A0A2I0R4Q6"/>
<evidence type="ECO:0000313" key="1">
    <source>
        <dbReference type="EMBL" id="PKR81370.1"/>
    </source>
</evidence>
<dbReference type="Proteomes" id="UP000236654">
    <property type="component" value="Unassembled WGS sequence"/>
</dbReference>
<comment type="caution">
    <text evidence="1">The sequence shown here is derived from an EMBL/GenBank/DDBJ whole genome shotgun (WGS) entry which is preliminary data.</text>
</comment>
<name>A0A2I0R4Q6_9FLAO</name>
<dbReference type="EMBL" id="PJNI01000003">
    <property type="protein sequence ID" value="PKR81370.1"/>
    <property type="molecule type" value="Genomic_DNA"/>
</dbReference>
<protein>
    <submittedName>
        <fullName evidence="1">Uncharacterized protein</fullName>
    </submittedName>
</protein>